<evidence type="ECO:0000313" key="2">
    <source>
        <dbReference type="Proteomes" id="UP001145114"/>
    </source>
</evidence>
<dbReference type="Proteomes" id="UP001145114">
    <property type="component" value="Unassembled WGS sequence"/>
</dbReference>
<keyword evidence="2" id="KW-1185">Reference proteome</keyword>
<protein>
    <submittedName>
        <fullName evidence="1">Uncharacterized protein</fullName>
    </submittedName>
</protein>
<feature type="non-terminal residue" evidence="1">
    <location>
        <position position="135"/>
    </location>
</feature>
<organism evidence="1 2">
    <name type="scientific">Spiromyces aspiralis</name>
    <dbReference type="NCBI Taxonomy" id="68401"/>
    <lineage>
        <taxon>Eukaryota</taxon>
        <taxon>Fungi</taxon>
        <taxon>Fungi incertae sedis</taxon>
        <taxon>Zoopagomycota</taxon>
        <taxon>Kickxellomycotina</taxon>
        <taxon>Kickxellomycetes</taxon>
        <taxon>Kickxellales</taxon>
        <taxon>Kickxellaceae</taxon>
        <taxon>Spiromyces</taxon>
    </lineage>
</organism>
<evidence type="ECO:0000313" key="1">
    <source>
        <dbReference type="EMBL" id="KAJ1677081.1"/>
    </source>
</evidence>
<name>A0ACC1HP17_9FUNG</name>
<gene>
    <name evidence="1" type="ORF">EV182_006919</name>
</gene>
<comment type="caution">
    <text evidence="1">The sequence shown here is derived from an EMBL/GenBank/DDBJ whole genome shotgun (WGS) entry which is preliminary data.</text>
</comment>
<dbReference type="EMBL" id="JAMZIH010003013">
    <property type="protein sequence ID" value="KAJ1677081.1"/>
    <property type="molecule type" value="Genomic_DNA"/>
</dbReference>
<sequence length="135" mass="14755">MQAPAHSVLFDSNDATTDGGVYDTGIYADLDFEPTSYGDGFGGSQQQQQQQQQHDGQSEISGTVNEFYSGGYESSIPPLVERSWLAAFGTGGFSNEPPLLEVLNPFRRIDKHIYDDTDMAGPLLFILLLGTFLLL</sequence>
<proteinExistence type="predicted"/>
<accession>A0ACC1HP17</accession>
<reference evidence="1" key="1">
    <citation type="submission" date="2022-06" db="EMBL/GenBank/DDBJ databases">
        <title>Phylogenomic reconstructions and comparative analyses of Kickxellomycotina fungi.</title>
        <authorList>
            <person name="Reynolds N.K."/>
            <person name="Stajich J.E."/>
            <person name="Barry K."/>
            <person name="Grigoriev I.V."/>
            <person name="Crous P."/>
            <person name="Smith M.E."/>
        </authorList>
    </citation>
    <scope>NUCLEOTIDE SEQUENCE</scope>
    <source>
        <strain evidence="1">RSA 2271</strain>
    </source>
</reference>